<keyword evidence="5" id="KW-1185">Reference proteome</keyword>
<name>A0A0U9HNQ4_9BACT</name>
<reference evidence="5" key="1">
    <citation type="submission" date="2016-01" db="EMBL/GenBank/DDBJ databases">
        <title>Draft genome sequence of Thermodesulfovibrio aggregans strain TGE-P1.</title>
        <authorList>
            <person name="Sekiguchi Y."/>
            <person name="Ohashi A."/>
            <person name="Matsuura N."/>
            <person name="Tourlousse M.D."/>
        </authorList>
    </citation>
    <scope>NUCLEOTIDE SEQUENCE [LARGE SCALE GENOMIC DNA]</scope>
    <source>
        <strain evidence="5">TGE-P1</strain>
    </source>
</reference>
<dbReference type="InterPro" id="IPR003399">
    <property type="entry name" value="Mce/MlaD"/>
</dbReference>
<proteinExistence type="predicted"/>
<dbReference type="STRING" id="86166.TAGGR_1869"/>
<feature type="transmembrane region" description="Helical" evidence="2">
    <location>
        <begin position="18"/>
        <end position="37"/>
    </location>
</feature>
<dbReference type="PANTHER" id="PTHR33371:SF4">
    <property type="entry name" value="INTERMEMBRANE PHOSPHOLIPID TRANSPORT SYSTEM BINDING PROTEIN MLAD"/>
    <property type="match status" value="1"/>
</dbReference>
<gene>
    <name evidence="4" type="ORF">TAGGR_1869</name>
</gene>
<dbReference type="EMBL" id="BCNO01000001">
    <property type="protein sequence ID" value="GAQ94684.1"/>
    <property type="molecule type" value="Genomic_DNA"/>
</dbReference>
<dbReference type="OrthoDB" id="8579797at2"/>
<evidence type="ECO:0000259" key="3">
    <source>
        <dbReference type="Pfam" id="PF02470"/>
    </source>
</evidence>
<evidence type="ECO:0000256" key="2">
    <source>
        <dbReference type="SAM" id="Phobius"/>
    </source>
</evidence>
<keyword evidence="2" id="KW-0812">Transmembrane</keyword>
<dbReference type="Pfam" id="PF02470">
    <property type="entry name" value="MlaD"/>
    <property type="match status" value="1"/>
</dbReference>
<feature type="domain" description="Mce/MlaD" evidence="3">
    <location>
        <begin position="46"/>
        <end position="124"/>
    </location>
</feature>
<keyword evidence="1" id="KW-0175">Coiled coil</keyword>
<protein>
    <submittedName>
        <fullName evidence="4">Phospholipid/cholesterol/gamma-HCH transport system substrate-binding protein</fullName>
    </submittedName>
</protein>
<organism evidence="4 5">
    <name type="scientific">Thermodesulfovibrio aggregans</name>
    <dbReference type="NCBI Taxonomy" id="86166"/>
    <lineage>
        <taxon>Bacteria</taxon>
        <taxon>Pseudomonadati</taxon>
        <taxon>Nitrospirota</taxon>
        <taxon>Thermodesulfovibrionia</taxon>
        <taxon>Thermodesulfovibrionales</taxon>
        <taxon>Thermodesulfovibrionaceae</taxon>
        <taxon>Thermodesulfovibrio</taxon>
    </lineage>
</organism>
<dbReference type="SUPFAM" id="SSF58104">
    <property type="entry name" value="Methyl-accepting chemotaxis protein (MCP) signaling domain"/>
    <property type="match status" value="1"/>
</dbReference>
<dbReference type="PANTHER" id="PTHR33371">
    <property type="entry name" value="INTERMEMBRANE PHOSPHOLIPID TRANSPORT SYSTEM BINDING PROTEIN MLAD-RELATED"/>
    <property type="match status" value="1"/>
</dbReference>
<dbReference type="InterPro" id="IPR052336">
    <property type="entry name" value="MlaD_Phospholipid_Transporter"/>
</dbReference>
<keyword evidence="2" id="KW-1133">Transmembrane helix</keyword>
<dbReference type="RefSeq" id="WP_059176113.1">
    <property type="nucleotide sequence ID" value="NZ_BCNO01000001.1"/>
</dbReference>
<dbReference type="AlphaFoldDB" id="A0A0U9HNQ4"/>
<dbReference type="Proteomes" id="UP000054976">
    <property type="component" value="Unassembled WGS sequence"/>
</dbReference>
<sequence length="296" mass="33691">MQKIRQTDPRFVFLKSKIFLFISIALIGTIIILFFIAKQKGIFTKTEYFYFKTNKATGLYNGMPVKVSGFKIGRLQEMKLEDDGTVRVILSIEQSHTKWFREGSVALLTKEGFIGESYIEILPGSGQPLKPGQSIKFFRQAGFEEIAAELKTEISEILSGIRETVNYINNPESNIRKSIENIEKISENLIKTTDKINQLLDELNRKAPSITEKSEKSLEELIQLIKSAKNLLNELNETAQTIKGTTKQDLPAMVEQAKKSMQDLDEILQSIKGLWPIREGIKKPEIKPIEADSYER</sequence>
<accession>A0A0U9HNQ4</accession>
<evidence type="ECO:0000313" key="5">
    <source>
        <dbReference type="Proteomes" id="UP000054976"/>
    </source>
</evidence>
<evidence type="ECO:0000256" key="1">
    <source>
        <dbReference type="SAM" id="Coils"/>
    </source>
</evidence>
<dbReference type="Gene3D" id="1.10.287.950">
    <property type="entry name" value="Methyl-accepting chemotaxis protein"/>
    <property type="match status" value="1"/>
</dbReference>
<evidence type="ECO:0000313" key="4">
    <source>
        <dbReference type="EMBL" id="GAQ94684.1"/>
    </source>
</evidence>
<feature type="coiled-coil region" evidence="1">
    <location>
        <begin position="182"/>
        <end position="248"/>
    </location>
</feature>
<keyword evidence="2" id="KW-0472">Membrane</keyword>
<comment type="caution">
    <text evidence="4">The sequence shown here is derived from an EMBL/GenBank/DDBJ whole genome shotgun (WGS) entry which is preliminary data.</text>
</comment>